<evidence type="ECO:0000259" key="11">
    <source>
        <dbReference type="Pfam" id="PF23233"/>
    </source>
</evidence>
<dbReference type="PANTHER" id="PTHR11246">
    <property type="entry name" value="PRE-MRNA SPLICING FACTOR"/>
    <property type="match status" value="1"/>
</dbReference>
<feature type="domain" description="Pre-mRNA-splicing factor Syf1/CRNKL1-like C-terminal HAT-repeats" evidence="10">
    <location>
        <begin position="431"/>
        <end position="653"/>
    </location>
</feature>
<dbReference type="GO" id="GO:0000349">
    <property type="term" value="P:generation of catalytic spliceosome for first transesterification step"/>
    <property type="evidence" value="ECO:0007669"/>
    <property type="project" value="TreeGrafter"/>
</dbReference>
<keyword evidence="4" id="KW-0747">Spliceosome</keyword>
<evidence type="ECO:0000259" key="10">
    <source>
        <dbReference type="Pfam" id="PF23231"/>
    </source>
</evidence>
<keyword evidence="13" id="KW-1185">Reference proteome</keyword>
<evidence type="ECO:0000313" key="13">
    <source>
        <dbReference type="Proteomes" id="UP000054937"/>
    </source>
</evidence>
<dbReference type="InterPro" id="IPR055430">
    <property type="entry name" value="HAT_Syf1_CNRKL1_C"/>
</dbReference>
<evidence type="ECO:0000256" key="6">
    <source>
        <dbReference type="ARBA" id="ARBA00023187"/>
    </source>
</evidence>
<dbReference type="InterPro" id="IPR045075">
    <property type="entry name" value="Syf1-like"/>
</dbReference>
<gene>
    <name evidence="12" type="ORF">PPERSA_12662</name>
</gene>
<dbReference type="EMBL" id="LDAU01000133">
    <property type="protein sequence ID" value="KRX03383.1"/>
    <property type="molecule type" value="Genomic_DNA"/>
</dbReference>
<proteinExistence type="inferred from homology"/>
<evidence type="ECO:0000256" key="8">
    <source>
        <dbReference type="SAM" id="Coils"/>
    </source>
</evidence>
<comment type="caution">
    <text evidence="12">The sequence shown here is derived from an EMBL/GenBank/DDBJ whole genome shotgun (WGS) entry which is preliminary data.</text>
</comment>
<comment type="similarity">
    <text evidence="2">Belongs to the crooked-neck family.</text>
</comment>
<dbReference type="InParanoid" id="A0A0V0QML2"/>
<dbReference type="GO" id="GO:0000974">
    <property type="term" value="C:Prp19 complex"/>
    <property type="evidence" value="ECO:0007669"/>
    <property type="project" value="TreeGrafter"/>
</dbReference>
<dbReference type="Pfam" id="PF23231">
    <property type="entry name" value="HAT_Syf1_CNRKL1_C"/>
    <property type="match status" value="1"/>
</dbReference>
<feature type="coiled-coil region" evidence="8">
    <location>
        <begin position="311"/>
        <end position="342"/>
    </location>
</feature>
<keyword evidence="3" id="KW-0507">mRNA processing</keyword>
<dbReference type="InterPro" id="IPR056350">
    <property type="entry name" value="HAT_Syf1_central"/>
</dbReference>
<dbReference type="InterPro" id="IPR055433">
    <property type="entry name" value="HAT_Syf1-like_N"/>
</dbReference>
<evidence type="ECO:0000256" key="5">
    <source>
        <dbReference type="ARBA" id="ARBA00022737"/>
    </source>
</evidence>
<evidence type="ECO:0000256" key="4">
    <source>
        <dbReference type="ARBA" id="ARBA00022728"/>
    </source>
</evidence>
<protein>
    <submittedName>
        <fullName evidence="12">Uncharacterized protein</fullName>
    </submittedName>
</protein>
<dbReference type="Pfam" id="PF23233">
    <property type="entry name" value="HAT_Syf1_CNRKL1_N"/>
    <property type="match status" value="1"/>
</dbReference>
<dbReference type="Pfam" id="PF23220">
    <property type="entry name" value="HAT_Syf1_M"/>
    <property type="match status" value="1"/>
</dbReference>
<dbReference type="OrthoDB" id="10067343at2759"/>
<reference evidence="12 13" key="1">
    <citation type="journal article" date="2015" name="Sci. Rep.">
        <title>Genome of the facultative scuticociliatosis pathogen Pseudocohnilembus persalinus provides insight into its virulence through horizontal gene transfer.</title>
        <authorList>
            <person name="Xiong J."/>
            <person name="Wang G."/>
            <person name="Cheng J."/>
            <person name="Tian M."/>
            <person name="Pan X."/>
            <person name="Warren A."/>
            <person name="Jiang C."/>
            <person name="Yuan D."/>
            <person name="Miao W."/>
        </authorList>
    </citation>
    <scope>NUCLEOTIDE SEQUENCE [LARGE SCALE GENOMIC DNA]</scope>
    <source>
        <strain evidence="12">36N120E</strain>
    </source>
</reference>
<dbReference type="Gene3D" id="1.25.40.10">
    <property type="entry name" value="Tetratricopeptide repeat domain"/>
    <property type="match status" value="3"/>
</dbReference>
<evidence type="ECO:0000256" key="1">
    <source>
        <dbReference type="ARBA" id="ARBA00004123"/>
    </source>
</evidence>
<feature type="domain" description="Pre-mRNA-splicing factor SYF1 central HAT repeats" evidence="9">
    <location>
        <begin position="182"/>
        <end position="383"/>
    </location>
</feature>
<dbReference type="GO" id="GO:0071014">
    <property type="term" value="C:post-mRNA release spliceosomal complex"/>
    <property type="evidence" value="ECO:0007669"/>
    <property type="project" value="TreeGrafter"/>
</dbReference>
<dbReference type="PANTHER" id="PTHR11246:SF5">
    <property type="entry name" value="PRE-MRNA-SPLICING FACTOR SYF1"/>
    <property type="match status" value="1"/>
</dbReference>
<keyword evidence="7" id="KW-0539">Nucleus</keyword>
<dbReference type="GO" id="GO:0071007">
    <property type="term" value="C:U2-type catalytic step 2 spliceosome"/>
    <property type="evidence" value="ECO:0007669"/>
    <property type="project" value="TreeGrafter"/>
</dbReference>
<organism evidence="12 13">
    <name type="scientific">Pseudocohnilembus persalinus</name>
    <name type="common">Ciliate</name>
    <dbReference type="NCBI Taxonomy" id="266149"/>
    <lineage>
        <taxon>Eukaryota</taxon>
        <taxon>Sar</taxon>
        <taxon>Alveolata</taxon>
        <taxon>Ciliophora</taxon>
        <taxon>Intramacronucleata</taxon>
        <taxon>Oligohymenophorea</taxon>
        <taxon>Scuticociliatia</taxon>
        <taxon>Philasterida</taxon>
        <taxon>Pseudocohnilembidae</taxon>
        <taxon>Pseudocohnilembus</taxon>
    </lineage>
</organism>
<dbReference type="SMART" id="SM00386">
    <property type="entry name" value="HAT"/>
    <property type="match status" value="8"/>
</dbReference>
<accession>A0A0V0QML2</accession>
<dbReference type="Proteomes" id="UP000054937">
    <property type="component" value="Unassembled WGS sequence"/>
</dbReference>
<name>A0A0V0QML2_PSEPJ</name>
<evidence type="ECO:0000259" key="9">
    <source>
        <dbReference type="Pfam" id="PF23220"/>
    </source>
</evidence>
<feature type="domain" description="Pre-mRNA-splicing factor Syf1-like N-terminal HAT-repeats" evidence="11">
    <location>
        <begin position="33"/>
        <end position="177"/>
    </location>
</feature>
<keyword evidence="6" id="KW-0508">mRNA splicing</keyword>
<evidence type="ECO:0000256" key="7">
    <source>
        <dbReference type="ARBA" id="ARBA00023242"/>
    </source>
</evidence>
<dbReference type="FunCoup" id="A0A0V0QML2">
    <property type="interactions" value="345"/>
</dbReference>
<dbReference type="InterPro" id="IPR003107">
    <property type="entry name" value="HAT"/>
</dbReference>
<dbReference type="InterPro" id="IPR011990">
    <property type="entry name" value="TPR-like_helical_dom_sf"/>
</dbReference>
<evidence type="ECO:0000256" key="2">
    <source>
        <dbReference type="ARBA" id="ARBA00008644"/>
    </source>
</evidence>
<evidence type="ECO:0000313" key="12">
    <source>
        <dbReference type="EMBL" id="KRX03383.1"/>
    </source>
</evidence>
<comment type="subcellular location">
    <subcellularLocation>
        <location evidence="1">Nucleus</location>
    </subcellularLocation>
</comment>
<keyword evidence="5" id="KW-0677">Repeat</keyword>
<dbReference type="SUPFAM" id="SSF48452">
    <property type="entry name" value="TPR-like"/>
    <property type="match status" value="3"/>
</dbReference>
<evidence type="ECO:0000256" key="3">
    <source>
        <dbReference type="ARBA" id="ARBA00022664"/>
    </source>
</evidence>
<dbReference type="AlphaFoldDB" id="A0A0V0QML2"/>
<sequence length="670" mass="79905">MNPEINNEQNQLQKIDFQDQFKPPDELQGDEHSKYTLRAWWSVIQANAFRPFKERKILYERALQFIPQCYKIWYNYLNDIVLHLEKKSIHSKQYQEANLIFERSLKFMNRMPKIWYMYAQFLQKQKLITQVRQTYDKCLQNLPLTQHEDIWIVYTEWALTQASIPTLKHIGERYKAIDQDFIEDISEYLIDKEDFNSASKLYLAMIQDSQFSSHKGKSKFQMYLDLSDMIQSYPEQITDIDCEQVLRDGISKYVDEVGNLWCKLADYYIKLGNFNMARQIYDEGLNQVMTVRDFHIIYNAYLKFEEELVNALAMEQDNEISENQIEEQIDRLEKLADSQKILLVNCKIRVNKNSVSDWIRKIELQSENIEDQLAVFSSAIDSIDPTKAENGSLADIYIKFSQFYFNYGTFKNANDILFKATKSNFKSIEDVITPLILLNYAEFLDKNHYYEESFKIYEHGLTLFNWPGLYEIWIMYITKFIERYQGNKLERTRDMFEKVLDQVPQKQCFLFYLMYAKFEEQYGLLNHAFEIYDRMVATVEDKYKLKAYNIYIAKISNYLGITKSRPIFESAIENFQGKDIISIGLRFSHLERKFGEIDRARAIYQHICQWADPRDDDTNLWNIWNDFELHHGNVDTMNNFIRIKKSVKAKFNLMPTDYKKIKAKVDAGEL</sequence>
<keyword evidence="8" id="KW-0175">Coiled coil</keyword>